<dbReference type="Gene3D" id="3.40.50.10140">
    <property type="entry name" value="Toll/interleukin-1 receptor homology (TIR) domain"/>
    <property type="match status" value="1"/>
</dbReference>
<keyword evidence="3" id="KW-1185">Reference proteome</keyword>
<accession>A0A1J0GF18</accession>
<dbReference type="GO" id="GO:0007165">
    <property type="term" value="P:signal transduction"/>
    <property type="evidence" value="ECO:0007669"/>
    <property type="project" value="InterPro"/>
</dbReference>
<dbReference type="Pfam" id="PF13676">
    <property type="entry name" value="TIR_2"/>
    <property type="match status" value="1"/>
</dbReference>
<proteinExistence type="predicted"/>
<organism evidence="2 3">
    <name type="scientific">Clostridium estertheticum subsp. estertheticum</name>
    <dbReference type="NCBI Taxonomy" id="1552"/>
    <lineage>
        <taxon>Bacteria</taxon>
        <taxon>Bacillati</taxon>
        <taxon>Bacillota</taxon>
        <taxon>Clostridia</taxon>
        <taxon>Eubacteriales</taxon>
        <taxon>Clostridiaceae</taxon>
        <taxon>Clostridium</taxon>
    </lineage>
</organism>
<sequence>MLSIEYDGYVKLLNGLITSIDSIEYNDKIKIDEIVRKLQMYIKRCFGFSSTYIIDVIRIDFSRLGQLDAWENGCGSLKNLINVIIEDLELYNTISVTGKKSKDKEALVGNVNSMPQIKNVSKIFISHSSVDAHFGRAIVKLLRGLGLKRNQIVFTSDPQYGIPLNTNIFDYLKKQIKDGVYILYLLSDNYYESVACLNEMGAAWVAQSQCTIMAVPDFEYSNPKFSKGVIDPKQMGVVLDDEFRIVELKNNILVQFGLKVDEMDWMDIYIEYIKTIKALCNVSKFSNNMDRPISQIIYKTGEKPGKGTYNCTKCGQAIFLEDTTDNLPPCPKCRSTQYRVNINIKINSDLYL</sequence>
<gene>
    <name evidence="2" type="ORF">A7L45_07765</name>
</gene>
<dbReference type="Pfam" id="PF07295">
    <property type="entry name" value="DUF1451"/>
    <property type="match status" value="1"/>
</dbReference>
<evidence type="ECO:0000313" key="3">
    <source>
        <dbReference type="Proteomes" id="UP000182569"/>
    </source>
</evidence>
<dbReference type="InterPro" id="IPR009912">
    <property type="entry name" value="DUF1451"/>
</dbReference>
<feature type="domain" description="TIR" evidence="1">
    <location>
        <begin position="123"/>
        <end position="209"/>
    </location>
</feature>
<evidence type="ECO:0000313" key="2">
    <source>
        <dbReference type="EMBL" id="APC39972.1"/>
    </source>
</evidence>
<evidence type="ECO:0000259" key="1">
    <source>
        <dbReference type="Pfam" id="PF13676"/>
    </source>
</evidence>
<name>A0A1J0GF18_9CLOT</name>
<dbReference type="OrthoDB" id="3174978at2"/>
<dbReference type="AlphaFoldDB" id="A0A1J0GF18"/>
<dbReference type="Proteomes" id="UP000182569">
    <property type="component" value="Chromosome"/>
</dbReference>
<reference evidence="3" key="1">
    <citation type="journal article" date="2016" name="Front. Microbiol.">
        <title>Complete Genome Sequence of Clostridium estertheticum DSM 8809, a Microbe Identified in Spoiled Vacuum Packed Beef.</title>
        <authorList>
            <person name="Yu Z."/>
            <person name="Gunn L."/>
            <person name="Brennan E."/>
            <person name="Reid R."/>
            <person name="Wall P.G."/>
            <person name="Gaora O.P."/>
            <person name="Hurley D."/>
            <person name="Bolton D."/>
            <person name="Fanning S."/>
        </authorList>
    </citation>
    <scope>NUCLEOTIDE SEQUENCE [LARGE SCALE GENOMIC DNA]</scope>
    <source>
        <strain evidence="3">DSM 8809</strain>
    </source>
</reference>
<dbReference type="InterPro" id="IPR000157">
    <property type="entry name" value="TIR_dom"/>
</dbReference>
<protein>
    <recommendedName>
        <fullName evidence="1">TIR domain-containing protein</fullName>
    </recommendedName>
</protein>
<dbReference type="InterPro" id="IPR035897">
    <property type="entry name" value="Toll_tir_struct_dom_sf"/>
</dbReference>
<dbReference type="EMBL" id="CP015756">
    <property type="protein sequence ID" value="APC39972.1"/>
    <property type="molecule type" value="Genomic_DNA"/>
</dbReference>
<dbReference type="KEGG" id="ceu:A7L45_07765"/>
<dbReference type="RefSeq" id="WP_071612266.1">
    <property type="nucleotide sequence ID" value="NZ_CP015756.1"/>
</dbReference>
<dbReference type="SUPFAM" id="SSF52200">
    <property type="entry name" value="Toll/Interleukin receptor TIR domain"/>
    <property type="match status" value="1"/>
</dbReference>